<dbReference type="Pfam" id="PF07690">
    <property type="entry name" value="MFS_1"/>
    <property type="match status" value="1"/>
</dbReference>
<dbReference type="PANTHER" id="PTHR42718">
    <property type="entry name" value="MAJOR FACILITATOR SUPERFAMILY MULTIDRUG TRANSPORTER MFSC"/>
    <property type="match status" value="1"/>
</dbReference>
<dbReference type="PANTHER" id="PTHR42718:SF46">
    <property type="entry name" value="BLR6921 PROTEIN"/>
    <property type="match status" value="1"/>
</dbReference>
<organism evidence="9 10">
    <name type="scientific">Saccharopolyspora phatthalungensis</name>
    <dbReference type="NCBI Taxonomy" id="664693"/>
    <lineage>
        <taxon>Bacteria</taxon>
        <taxon>Bacillati</taxon>
        <taxon>Actinomycetota</taxon>
        <taxon>Actinomycetes</taxon>
        <taxon>Pseudonocardiales</taxon>
        <taxon>Pseudonocardiaceae</taxon>
        <taxon>Saccharopolyspora</taxon>
    </lineage>
</organism>
<feature type="transmembrane region" description="Helical" evidence="7">
    <location>
        <begin position="361"/>
        <end position="378"/>
    </location>
</feature>
<feature type="transmembrane region" description="Helical" evidence="7">
    <location>
        <begin position="433"/>
        <end position="454"/>
    </location>
</feature>
<feature type="transmembrane region" description="Helical" evidence="7">
    <location>
        <begin position="49"/>
        <end position="67"/>
    </location>
</feature>
<feature type="transmembrane region" description="Helical" evidence="7">
    <location>
        <begin position="79"/>
        <end position="96"/>
    </location>
</feature>
<dbReference type="InterPro" id="IPR011701">
    <property type="entry name" value="MFS"/>
</dbReference>
<dbReference type="GO" id="GO:0022857">
    <property type="term" value="F:transmembrane transporter activity"/>
    <property type="evidence" value="ECO:0007669"/>
    <property type="project" value="InterPro"/>
</dbReference>
<feature type="domain" description="Major facilitator superfamily (MFS) profile" evidence="8">
    <location>
        <begin position="14"/>
        <end position="459"/>
    </location>
</feature>
<feature type="transmembrane region" description="Helical" evidence="7">
    <location>
        <begin position="137"/>
        <end position="158"/>
    </location>
</feature>
<evidence type="ECO:0000256" key="5">
    <source>
        <dbReference type="ARBA" id="ARBA00022989"/>
    </source>
</evidence>
<evidence type="ECO:0000313" key="10">
    <source>
        <dbReference type="Proteomes" id="UP000584374"/>
    </source>
</evidence>
<dbReference type="InterPro" id="IPR020846">
    <property type="entry name" value="MFS_dom"/>
</dbReference>
<dbReference type="SUPFAM" id="SSF103473">
    <property type="entry name" value="MFS general substrate transporter"/>
    <property type="match status" value="1"/>
</dbReference>
<dbReference type="Gene3D" id="1.20.1250.20">
    <property type="entry name" value="MFS general substrate transporter like domains"/>
    <property type="match status" value="1"/>
</dbReference>
<gene>
    <name evidence="9" type="ORF">BJ970_007373</name>
</gene>
<comment type="caution">
    <text evidence="9">The sequence shown here is derived from an EMBL/GenBank/DDBJ whole genome shotgun (WGS) entry which is preliminary data.</text>
</comment>
<feature type="transmembrane region" description="Helical" evidence="7">
    <location>
        <begin position="209"/>
        <end position="230"/>
    </location>
</feature>
<evidence type="ECO:0000256" key="3">
    <source>
        <dbReference type="ARBA" id="ARBA00022475"/>
    </source>
</evidence>
<keyword evidence="4 7" id="KW-0812">Transmembrane</keyword>
<dbReference type="Gene3D" id="1.20.1720.10">
    <property type="entry name" value="Multidrug resistance protein D"/>
    <property type="match status" value="1"/>
</dbReference>
<feature type="transmembrane region" description="Helical" evidence="7">
    <location>
        <begin position="164"/>
        <end position="188"/>
    </location>
</feature>
<feature type="transmembrane region" description="Helical" evidence="7">
    <location>
        <begin position="306"/>
        <end position="325"/>
    </location>
</feature>
<evidence type="ECO:0000313" key="9">
    <source>
        <dbReference type="EMBL" id="MBB5159773.1"/>
    </source>
</evidence>
<keyword evidence="2" id="KW-0813">Transport</keyword>
<feature type="transmembrane region" description="Helical" evidence="7">
    <location>
        <begin position="276"/>
        <end position="294"/>
    </location>
</feature>
<keyword evidence="6 7" id="KW-0472">Membrane</keyword>
<evidence type="ECO:0000256" key="1">
    <source>
        <dbReference type="ARBA" id="ARBA00004651"/>
    </source>
</evidence>
<feature type="transmembrane region" description="Helical" evidence="7">
    <location>
        <begin position="337"/>
        <end position="355"/>
    </location>
</feature>
<dbReference type="GO" id="GO:0005886">
    <property type="term" value="C:plasma membrane"/>
    <property type="evidence" value="ECO:0007669"/>
    <property type="project" value="UniProtKB-SubCell"/>
</dbReference>
<keyword evidence="5 7" id="KW-1133">Transmembrane helix</keyword>
<evidence type="ECO:0000256" key="4">
    <source>
        <dbReference type="ARBA" id="ARBA00022692"/>
    </source>
</evidence>
<sequence length="459" mass="47582">MAKPAAEPELPGGFVTPIAFGTILQPLNSSMIAVALVGIRAYFDAGTSVTWLVSALYLATAVAAPAMGRIADVLGPRRTSLAGIVLVGAASAVAPFAPNMATLVVCRIMIGIGTAAQYPCGVAMIRRAADRLRSRPTNALAALAICSQVTAALGPTLGGLLVGGFGWAGVFWINVPLALLSAVVIMRWGPADPATRNRSRGRLKALMRVDPVGMLLFAIAVTALMFWLLSLAATPAWWWLAIGIPAVALTAWWGMRARDPFLDMRLLARRGLSFTYGRTIVTYTAFYCIFYGLPQWLEETRGLGPVGAGLVVLPIAAVGAVSTLLAARLQRTHGSRATLIVGTAALCLGGLLLVLPGVDSPIPLLLVISALLGLPNGFNNIGNQGAMYAVAPAARMGAASGLYRTSQYVGANLAAALLALVMGAHVVDAGLHRMGLAIAIIAAALLAASVVGLLRRRPA</sequence>
<dbReference type="EMBL" id="JACHIW010000003">
    <property type="protein sequence ID" value="MBB5159773.1"/>
    <property type="molecule type" value="Genomic_DNA"/>
</dbReference>
<feature type="transmembrane region" description="Helical" evidence="7">
    <location>
        <begin position="12"/>
        <end position="43"/>
    </location>
</feature>
<protein>
    <submittedName>
        <fullName evidence="9">MFS family permease</fullName>
    </submittedName>
</protein>
<dbReference type="PROSITE" id="PS50850">
    <property type="entry name" value="MFS"/>
    <property type="match status" value="1"/>
</dbReference>
<comment type="subcellular location">
    <subcellularLocation>
        <location evidence="1">Cell membrane</location>
        <topology evidence="1">Multi-pass membrane protein</topology>
    </subcellularLocation>
</comment>
<dbReference type="AlphaFoldDB" id="A0A840QKX6"/>
<proteinExistence type="predicted"/>
<evidence type="ECO:0000256" key="2">
    <source>
        <dbReference type="ARBA" id="ARBA00022448"/>
    </source>
</evidence>
<keyword evidence="10" id="KW-1185">Reference proteome</keyword>
<feature type="transmembrane region" description="Helical" evidence="7">
    <location>
        <begin position="408"/>
        <end position="427"/>
    </location>
</feature>
<dbReference type="Proteomes" id="UP000584374">
    <property type="component" value="Unassembled WGS sequence"/>
</dbReference>
<evidence type="ECO:0000256" key="7">
    <source>
        <dbReference type="SAM" id="Phobius"/>
    </source>
</evidence>
<dbReference type="InterPro" id="IPR036259">
    <property type="entry name" value="MFS_trans_sf"/>
</dbReference>
<accession>A0A840QKX6</accession>
<feature type="transmembrane region" description="Helical" evidence="7">
    <location>
        <begin position="236"/>
        <end position="255"/>
    </location>
</feature>
<reference evidence="9 10" key="1">
    <citation type="submission" date="2020-08" db="EMBL/GenBank/DDBJ databases">
        <title>Sequencing the genomes of 1000 actinobacteria strains.</title>
        <authorList>
            <person name="Klenk H.-P."/>
        </authorList>
    </citation>
    <scope>NUCLEOTIDE SEQUENCE [LARGE SCALE GENOMIC DNA]</scope>
    <source>
        <strain evidence="9 10">DSM 45584</strain>
    </source>
</reference>
<evidence type="ECO:0000259" key="8">
    <source>
        <dbReference type="PROSITE" id="PS50850"/>
    </source>
</evidence>
<name>A0A840QKX6_9PSEU</name>
<dbReference type="RefSeq" id="WP_312864644.1">
    <property type="nucleotide sequence ID" value="NZ_JACHIW010000003.1"/>
</dbReference>
<keyword evidence="3" id="KW-1003">Cell membrane</keyword>
<evidence type="ECO:0000256" key="6">
    <source>
        <dbReference type="ARBA" id="ARBA00023136"/>
    </source>
</evidence>